<dbReference type="PANTHER" id="PTHR46825">
    <property type="entry name" value="D-ALANYL-D-ALANINE-CARBOXYPEPTIDASE/ENDOPEPTIDASE AMPH"/>
    <property type="match status" value="1"/>
</dbReference>
<proteinExistence type="predicted"/>
<dbReference type="SUPFAM" id="SSF56601">
    <property type="entry name" value="beta-lactamase/transpeptidase-like"/>
    <property type="match status" value="1"/>
</dbReference>
<feature type="domain" description="Beta-lactamase-related" evidence="1">
    <location>
        <begin position="25"/>
        <end position="357"/>
    </location>
</feature>
<dbReference type="EMBL" id="UINC01086439">
    <property type="protein sequence ID" value="SVC34895.1"/>
    <property type="molecule type" value="Genomic_DNA"/>
</dbReference>
<sequence>MKKCLFILLLGPLAFCNVKNLPIVEEMIAEYMHKNNTPAIAVAVIKSGELIHISTDGTRDIEKNLPADLNTPFHIASVSKTVTSLAIFLLVESGKLDLQKDINGYLPFQITNPHHPTDTITIHQLLNHHSGIIDDYHGVYRPFWDKPKGDNAMPLKIFLSEYLVKGGSYYSENNFKKGKNFKKFNYSNTGYALLGLIIEQVSGMSFSEYSKANIFEPLELKNTGWFLRDFNESDVAKTYADEVKFYFFFNGYKFHGHNGYPDYPAGQLRTSIQDYSTLIFGYLNADSQQYILKTETLNKITPIARKKDGISYTWFIESIDGREYYSHDGGDVGASAKVLIDVKNKSALIIFVNSENFPVELHNQIIKTVFKK</sequence>
<dbReference type="InterPro" id="IPR050491">
    <property type="entry name" value="AmpC-like"/>
</dbReference>
<evidence type="ECO:0000313" key="2">
    <source>
        <dbReference type="EMBL" id="SVC34895.1"/>
    </source>
</evidence>
<gene>
    <name evidence="2" type="ORF">METZ01_LOCUS287749</name>
</gene>
<evidence type="ECO:0000259" key="1">
    <source>
        <dbReference type="Pfam" id="PF00144"/>
    </source>
</evidence>
<name>A0A382LGA5_9ZZZZ</name>
<protein>
    <recommendedName>
        <fullName evidence="1">Beta-lactamase-related domain-containing protein</fullName>
    </recommendedName>
</protein>
<reference evidence="2" key="1">
    <citation type="submission" date="2018-05" db="EMBL/GenBank/DDBJ databases">
        <authorList>
            <person name="Lanie J.A."/>
            <person name="Ng W.-L."/>
            <person name="Kazmierczak K.M."/>
            <person name="Andrzejewski T.M."/>
            <person name="Davidsen T.M."/>
            <person name="Wayne K.J."/>
            <person name="Tettelin H."/>
            <person name="Glass J.I."/>
            <person name="Rusch D."/>
            <person name="Podicherti R."/>
            <person name="Tsui H.-C.T."/>
            <person name="Winkler M.E."/>
        </authorList>
    </citation>
    <scope>NUCLEOTIDE SEQUENCE</scope>
</reference>
<dbReference type="InterPro" id="IPR012338">
    <property type="entry name" value="Beta-lactam/transpept-like"/>
</dbReference>
<dbReference type="PANTHER" id="PTHR46825:SF9">
    <property type="entry name" value="BETA-LACTAMASE-RELATED DOMAIN-CONTAINING PROTEIN"/>
    <property type="match status" value="1"/>
</dbReference>
<accession>A0A382LGA5</accession>
<dbReference type="Gene3D" id="3.40.710.10">
    <property type="entry name" value="DD-peptidase/beta-lactamase superfamily"/>
    <property type="match status" value="1"/>
</dbReference>
<dbReference type="InterPro" id="IPR001466">
    <property type="entry name" value="Beta-lactam-related"/>
</dbReference>
<organism evidence="2">
    <name type="scientific">marine metagenome</name>
    <dbReference type="NCBI Taxonomy" id="408172"/>
    <lineage>
        <taxon>unclassified sequences</taxon>
        <taxon>metagenomes</taxon>
        <taxon>ecological metagenomes</taxon>
    </lineage>
</organism>
<dbReference type="AlphaFoldDB" id="A0A382LGA5"/>
<dbReference type="Pfam" id="PF00144">
    <property type="entry name" value="Beta-lactamase"/>
    <property type="match status" value="1"/>
</dbReference>